<dbReference type="EMBL" id="AZQQ01000090">
    <property type="protein sequence ID" value="KDD67253.1"/>
    <property type="molecule type" value="Genomic_DNA"/>
</dbReference>
<organism evidence="1 2">
    <name type="scientific">Pseudomonas mandelii PD30</name>
    <dbReference type="NCBI Taxonomy" id="1419583"/>
    <lineage>
        <taxon>Bacteria</taxon>
        <taxon>Pseudomonadati</taxon>
        <taxon>Pseudomonadota</taxon>
        <taxon>Gammaproteobacteria</taxon>
        <taxon>Pseudomonadales</taxon>
        <taxon>Pseudomonadaceae</taxon>
        <taxon>Pseudomonas</taxon>
    </lineage>
</organism>
<reference evidence="1 2" key="1">
    <citation type="submission" date="2013-12" db="EMBL/GenBank/DDBJ databases">
        <authorList>
            <person name="Formusa P.A."/>
            <person name="Habash M."/>
            <person name="Lee H."/>
            <person name="Trevors J.T."/>
        </authorList>
    </citation>
    <scope>NUCLEOTIDE SEQUENCE [LARGE SCALE GENOMIC DNA]</scope>
    <source>
        <strain evidence="1 2">PD30</strain>
    </source>
</reference>
<gene>
    <name evidence="1" type="ORF">V466_20095</name>
</gene>
<comment type="caution">
    <text evidence="1">The sequence shown here is derived from an EMBL/GenBank/DDBJ whole genome shotgun (WGS) entry which is preliminary data.</text>
</comment>
<evidence type="ECO:0000313" key="2">
    <source>
        <dbReference type="Proteomes" id="UP000026739"/>
    </source>
</evidence>
<dbReference type="eggNOG" id="COG3409">
    <property type="taxonomic scope" value="Bacteria"/>
</dbReference>
<protein>
    <submittedName>
        <fullName evidence="1">Uncharacterized protein</fullName>
    </submittedName>
</protein>
<dbReference type="Proteomes" id="UP000026739">
    <property type="component" value="Unassembled WGS sequence"/>
</dbReference>
<name>A0A059KYU4_9PSED</name>
<dbReference type="AlphaFoldDB" id="A0A059KYU4"/>
<proteinExistence type="predicted"/>
<sequence length="249" mass="27931">MGLFNNGKYGKGEFVGFIAYLKHKSNETFNKVFGNFGLYPIYDWGDSRLYADDLKTYSGWVKLTNDTFAQAQPSHADTEFDELLKTKEEAHYLKTWHWFYRMGMAGRTLQEYKTTMWSMAKVRIADILKKEITFHVGAATVTSTLGKVFTSEKSVAILLRWHVYRPSHVVNDDYEKITPIVQQAVNGTAGVNWPPAVASWGDAHEAVLTEKLLSAAAAINSTITTSIVFGATQPQGSVRTGRNTFVLEV</sequence>
<evidence type="ECO:0000313" key="1">
    <source>
        <dbReference type="EMBL" id="KDD67253.1"/>
    </source>
</evidence>
<accession>A0A059KYU4</accession>